<accession>A0ABM1FAC5</accession>
<keyword evidence="2" id="KW-1185">Reference proteome</keyword>
<feature type="compositionally biased region" description="Polar residues" evidence="1">
    <location>
        <begin position="409"/>
        <end position="419"/>
    </location>
</feature>
<gene>
    <name evidence="3" type="primary">LOC106821202</name>
</gene>
<feature type="region of interest" description="Disordered" evidence="1">
    <location>
        <begin position="272"/>
        <end position="293"/>
    </location>
</feature>
<organism evidence="2 3">
    <name type="scientific">Priapulus caudatus</name>
    <name type="common">Priapulid worm</name>
    <dbReference type="NCBI Taxonomy" id="37621"/>
    <lineage>
        <taxon>Eukaryota</taxon>
        <taxon>Metazoa</taxon>
        <taxon>Ecdysozoa</taxon>
        <taxon>Scalidophora</taxon>
        <taxon>Priapulida</taxon>
        <taxon>Priapulimorpha</taxon>
        <taxon>Priapulimorphida</taxon>
        <taxon>Priapulidae</taxon>
        <taxon>Priapulus</taxon>
    </lineage>
</organism>
<feature type="compositionally biased region" description="Polar residues" evidence="1">
    <location>
        <begin position="426"/>
        <end position="439"/>
    </location>
</feature>
<protein>
    <submittedName>
        <fullName evidence="3">Uncharacterized protein LOC106821202 isoform X1</fullName>
    </submittedName>
</protein>
<evidence type="ECO:0000313" key="2">
    <source>
        <dbReference type="Proteomes" id="UP000695022"/>
    </source>
</evidence>
<dbReference type="GeneID" id="106821202"/>
<reference evidence="3" key="1">
    <citation type="submission" date="2025-08" db="UniProtKB">
        <authorList>
            <consortium name="RefSeq"/>
        </authorList>
    </citation>
    <scope>IDENTIFICATION</scope>
</reference>
<evidence type="ECO:0000313" key="3">
    <source>
        <dbReference type="RefSeq" id="XP_014681396.1"/>
    </source>
</evidence>
<proteinExistence type="predicted"/>
<evidence type="ECO:0000256" key="1">
    <source>
        <dbReference type="SAM" id="MobiDB-lite"/>
    </source>
</evidence>
<name>A0ABM1FAC5_PRICU</name>
<dbReference type="Proteomes" id="UP000695022">
    <property type="component" value="Unplaced"/>
</dbReference>
<feature type="region of interest" description="Disordered" evidence="1">
    <location>
        <begin position="409"/>
        <end position="443"/>
    </location>
</feature>
<dbReference type="RefSeq" id="XP_014681396.1">
    <property type="nucleotide sequence ID" value="XM_014825910.1"/>
</dbReference>
<sequence>MPIHCTQELQESNPMSWLPQPQSSRSQVSAEWQQTVPAFMPWTHVNAEAVPFPAVEGCTPSVPCQQFGRESQPVLCRSKLDNVFGIPGVVSTQPINHNASRHLTTASLIQCCPLPTRQEQFRSEGEPPPPTVVPGPVHLSTVISEPRADLVQRVPTMSGPWSSLLAPSYTDSTSSLSTNPEGVYTTAWHQHESMVTASSGSHEVTPPFMATHASRPAASSIEIDHQLSQDAPVSSRCASPPYMHGGYHVGSSGRFVYNKDWWKDIPSCSYSPRKQKRKKNDDNFFVGNSDGPPRKVLVNEERMASRMQQMHIDSSSFSSSLSCGHAAYPNKMSGKDILDEINERLVLTSDEEEDDVEKAAGLKLKLSEQLKKTLAVQEPIIPRKLLDRVKRPHDSMQLVLWQPNNVVNLKTSSSPTVQNGYDRELSSQNEKSQPPQGAVSSLADDSLASMETWMHEVDAQSHTAGELESQPPPGFINSLAEMQPALLDPATQAQLAFQLSPEATNNNTLPLAHTLCLMPALSVPVQPPLPAVQTDADDEMEL</sequence>